<dbReference type="GO" id="GO:0016207">
    <property type="term" value="F:4-coumarate-CoA ligase activity"/>
    <property type="evidence" value="ECO:0007669"/>
    <property type="project" value="UniProtKB-EC"/>
</dbReference>
<proteinExistence type="inferred from homology"/>
<keyword evidence="3 11" id="KW-0436">Ligase</keyword>
<evidence type="ECO:0000256" key="1">
    <source>
        <dbReference type="ARBA" id="ARBA00006432"/>
    </source>
</evidence>
<evidence type="ECO:0000313" key="11">
    <source>
        <dbReference type="EMBL" id="KAF3330942.1"/>
    </source>
</evidence>
<keyword evidence="12" id="KW-1185">Reference proteome</keyword>
<sequence>MCFSIMTFSDGYGSTEGGGISRMIGQEECSRLKSAGRLAENVQVKIVDPNTGNALSVGQAGELWIKSPACMTGYIGDDEANAAAFDSDGWLKTGDLCYIDQDGFVYVVDRLKELIKYKAYQVPPAELEHVLHSHPEVADAAVIPYVIPNEEVGQIPAALVVRRDGSTLCESEVIDYVAKQVAPYKKIRKVLFVNKIPKSPAGKILRRELSNHILWSSFSRL</sequence>
<dbReference type="SUPFAM" id="SSF56801">
    <property type="entry name" value="Acetyl-CoA synthetase-like"/>
    <property type="match status" value="1"/>
</dbReference>
<feature type="domain" description="AMP-binding enzyme C-terminal" evidence="10">
    <location>
        <begin position="126"/>
        <end position="203"/>
    </location>
</feature>
<dbReference type="OrthoDB" id="10253869at2759"/>
<dbReference type="FunFam" id="3.30.300.30:FF:000007">
    <property type="entry name" value="4-coumarate--CoA ligase 2"/>
    <property type="match status" value="1"/>
</dbReference>
<dbReference type="Pfam" id="PF00501">
    <property type="entry name" value="AMP-binding"/>
    <property type="match status" value="1"/>
</dbReference>
<comment type="catalytic activity">
    <reaction evidence="6">
        <text>(E)-4-coumarate + ATP + H(+) = (E)-4-coumaroyl-AMP + diphosphate</text>
        <dbReference type="Rhea" id="RHEA:72419"/>
        <dbReference type="ChEBI" id="CHEBI:12876"/>
        <dbReference type="ChEBI" id="CHEBI:15378"/>
        <dbReference type="ChEBI" id="CHEBI:30616"/>
        <dbReference type="ChEBI" id="CHEBI:33019"/>
        <dbReference type="ChEBI" id="CHEBI:192348"/>
    </reaction>
    <physiologicalReaction direction="left-to-right" evidence="6">
        <dbReference type="Rhea" id="RHEA:72420"/>
    </physiologicalReaction>
</comment>
<evidence type="ECO:0000313" key="12">
    <source>
        <dbReference type="Proteomes" id="UP000623129"/>
    </source>
</evidence>
<evidence type="ECO:0000256" key="3">
    <source>
        <dbReference type="ARBA" id="ARBA00022598"/>
    </source>
</evidence>
<dbReference type="InterPro" id="IPR042099">
    <property type="entry name" value="ANL_N_sf"/>
</dbReference>
<reference evidence="11" key="1">
    <citation type="submission" date="2020-01" db="EMBL/GenBank/DDBJ databases">
        <title>Genome sequence of Kobresia littledalei, the first chromosome-level genome in the family Cyperaceae.</title>
        <authorList>
            <person name="Qu G."/>
        </authorList>
    </citation>
    <scope>NUCLEOTIDE SEQUENCE</scope>
    <source>
        <strain evidence="11">C.B.Clarke</strain>
        <tissue evidence="11">Leaf</tissue>
    </source>
</reference>
<evidence type="ECO:0000259" key="10">
    <source>
        <dbReference type="Pfam" id="PF13193"/>
    </source>
</evidence>
<accession>A0A833VAH8</accession>
<dbReference type="GO" id="GO:0005524">
    <property type="term" value="F:ATP binding"/>
    <property type="evidence" value="ECO:0007669"/>
    <property type="project" value="UniProtKB-KW"/>
</dbReference>
<evidence type="ECO:0000256" key="6">
    <source>
        <dbReference type="ARBA" id="ARBA00034219"/>
    </source>
</evidence>
<comment type="caution">
    <text evidence="11">The sequence shown here is derived from an EMBL/GenBank/DDBJ whole genome shotgun (WGS) entry which is preliminary data.</text>
</comment>
<dbReference type="InterPro" id="IPR025110">
    <property type="entry name" value="AMP-bd_C"/>
</dbReference>
<protein>
    <recommendedName>
        <fullName evidence="2">4-coumarate--CoA ligase</fullName>
        <ecNumber evidence="2">6.2.1.12</ecNumber>
    </recommendedName>
</protein>
<keyword evidence="4" id="KW-0547">Nucleotide-binding</keyword>
<dbReference type="Gene3D" id="3.40.50.12780">
    <property type="entry name" value="N-terminal domain of ligase-like"/>
    <property type="match status" value="1"/>
</dbReference>
<evidence type="ECO:0000256" key="7">
    <source>
        <dbReference type="ARBA" id="ARBA00034223"/>
    </source>
</evidence>
<dbReference type="PANTHER" id="PTHR24096">
    <property type="entry name" value="LONG-CHAIN-FATTY-ACID--COA LIGASE"/>
    <property type="match status" value="1"/>
</dbReference>
<name>A0A833VAH8_9POAL</name>
<comment type="catalytic activity">
    <reaction evidence="8">
        <text>(E)-4-coumarate + ATP + CoA = (E)-4-coumaroyl-CoA + AMP + diphosphate</text>
        <dbReference type="Rhea" id="RHEA:19641"/>
        <dbReference type="ChEBI" id="CHEBI:12876"/>
        <dbReference type="ChEBI" id="CHEBI:30616"/>
        <dbReference type="ChEBI" id="CHEBI:33019"/>
        <dbReference type="ChEBI" id="CHEBI:57287"/>
        <dbReference type="ChEBI" id="CHEBI:85008"/>
        <dbReference type="ChEBI" id="CHEBI:456215"/>
        <dbReference type="EC" id="6.2.1.12"/>
    </reaction>
    <physiologicalReaction direction="left-to-right" evidence="8">
        <dbReference type="Rhea" id="RHEA:19642"/>
    </physiologicalReaction>
</comment>
<organism evidence="11 12">
    <name type="scientific">Carex littledalei</name>
    <dbReference type="NCBI Taxonomy" id="544730"/>
    <lineage>
        <taxon>Eukaryota</taxon>
        <taxon>Viridiplantae</taxon>
        <taxon>Streptophyta</taxon>
        <taxon>Embryophyta</taxon>
        <taxon>Tracheophyta</taxon>
        <taxon>Spermatophyta</taxon>
        <taxon>Magnoliopsida</taxon>
        <taxon>Liliopsida</taxon>
        <taxon>Poales</taxon>
        <taxon>Cyperaceae</taxon>
        <taxon>Cyperoideae</taxon>
        <taxon>Cariceae</taxon>
        <taxon>Carex</taxon>
        <taxon>Carex subgen. Euthyceras</taxon>
    </lineage>
</organism>
<gene>
    <name evidence="11" type="ORF">FCM35_KLT04296</name>
</gene>
<dbReference type="AlphaFoldDB" id="A0A833VAH8"/>
<evidence type="ECO:0000256" key="2">
    <source>
        <dbReference type="ARBA" id="ARBA00012959"/>
    </source>
</evidence>
<feature type="domain" description="AMP-dependent synthetase/ligase" evidence="9">
    <location>
        <begin position="8"/>
        <end position="74"/>
    </location>
</feature>
<dbReference type="PANTHER" id="PTHR24096:SF377">
    <property type="entry name" value="4-COUMARATE--COA LIGASE-LIKE 7"/>
    <property type="match status" value="1"/>
</dbReference>
<evidence type="ECO:0000259" key="9">
    <source>
        <dbReference type="Pfam" id="PF00501"/>
    </source>
</evidence>
<dbReference type="InterPro" id="IPR045851">
    <property type="entry name" value="AMP-bd_C_sf"/>
</dbReference>
<comment type="similarity">
    <text evidence="1">Belongs to the ATP-dependent AMP-binding enzyme family.</text>
</comment>
<dbReference type="Proteomes" id="UP000623129">
    <property type="component" value="Unassembled WGS sequence"/>
</dbReference>
<dbReference type="EC" id="6.2.1.12" evidence="2"/>
<dbReference type="InterPro" id="IPR000873">
    <property type="entry name" value="AMP-dep_synth/lig_dom"/>
</dbReference>
<dbReference type="Pfam" id="PF13193">
    <property type="entry name" value="AMP-binding_C"/>
    <property type="match status" value="1"/>
</dbReference>
<evidence type="ECO:0000256" key="8">
    <source>
        <dbReference type="ARBA" id="ARBA00034252"/>
    </source>
</evidence>
<evidence type="ECO:0000256" key="5">
    <source>
        <dbReference type="ARBA" id="ARBA00022840"/>
    </source>
</evidence>
<comment type="catalytic activity">
    <reaction evidence="7">
        <text>(E)-4-coumaroyl-AMP + CoA = (E)-4-coumaroyl-CoA + AMP + H(+)</text>
        <dbReference type="Rhea" id="RHEA:72423"/>
        <dbReference type="ChEBI" id="CHEBI:15378"/>
        <dbReference type="ChEBI" id="CHEBI:57287"/>
        <dbReference type="ChEBI" id="CHEBI:85008"/>
        <dbReference type="ChEBI" id="CHEBI:192348"/>
        <dbReference type="ChEBI" id="CHEBI:456215"/>
    </reaction>
    <physiologicalReaction direction="left-to-right" evidence="7">
        <dbReference type="Rhea" id="RHEA:72424"/>
    </physiologicalReaction>
</comment>
<evidence type="ECO:0000256" key="4">
    <source>
        <dbReference type="ARBA" id="ARBA00022741"/>
    </source>
</evidence>
<dbReference type="Gene3D" id="3.30.300.30">
    <property type="match status" value="1"/>
</dbReference>
<keyword evidence="5" id="KW-0067">ATP-binding</keyword>
<dbReference type="EMBL" id="SWLB01000013">
    <property type="protein sequence ID" value="KAF3330942.1"/>
    <property type="molecule type" value="Genomic_DNA"/>
</dbReference>